<keyword evidence="2" id="KW-1185">Reference proteome</keyword>
<gene>
    <name evidence="1" type="ORF">E2980_13930</name>
</gene>
<dbReference type="OrthoDB" id="9810250at2"/>
<reference evidence="1 2" key="1">
    <citation type="submission" date="2019-03" db="EMBL/GenBank/DDBJ databases">
        <title>Cohnella endophytica sp. nov., a novel endophytic bacterium isolated from bark of Sonneratia apetala.</title>
        <authorList>
            <person name="Tuo L."/>
        </authorList>
    </citation>
    <scope>NUCLEOTIDE SEQUENCE [LARGE SCALE GENOMIC DNA]</scope>
    <source>
        <strain evidence="1 2">CCTCC AB 208254</strain>
    </source>
</reference>
<dbReference type="Proteomes" id="UP000297900">
    <property type="component" value="Unassembled WGS sequence"/>
</dbReference>
<name>A0A4Y8LUR1_9BACL</name>
<dbReference type="EMBL" id="SOMN01000019">
    <property type="protein sequence ID" value="TFE25410.1"/>
    <property type="molecule type" value="Genomic_DNA"/>
</dbReference>
<protein>
    <submittedName>
        <fullName evidence="1">Uncharacterized protein</fullName>
    </submittedName>
</protein>
<comment type="caution">
    <text evidence="1">The sequence shown here is derived from an EMBL/GenBank/DDBJ whole genome shotgun (WGS) entry which is preliminary data.</text>
</comment>
<proteinExistence type="predicted"/>
<sequence>MSDKIDRRQARTKQLLHQALMSLIKQNGVDCVMHWLESGMNLTPRQMGTLMTQIINHGPIIAPGLRENPLNH</sequence>
<evidence type="ECO:0000313" key="2">
    <source>
        <dbReference type="Proteomes" id="UP000297900"/>
    </source>
</evidence>
<evidence type="ECO:0000313" key="1">
    <source>
        <dbReference type="EMBL" id="TFE25410.1"/>
    </source>
</evidence>
<accession>A0A4Y8LUR1</accession>
<dbReference type="RefSeq" id="WP_135152801.1">
    <property type="nucleotide sequence ID" value="NZ_SOMN01000019.1"/>
</dbReference>
<dbReference type="AlphaFoldDB" id="A0A4Y8LUR1"/>
<organism evidence="1 2">
    <name type="scientific">Cohnella luojiensis</name>
    <dbReference type="NCBI Taxonomy" id="652876"/>
    <lineage>
        <taxon>Bacteria</taxon>
        <taxon>Bacillati</taxon>
        <taxon>Bacillota</taxon>
        <taxon>Bacilli</taxon>
        <taxon>Bacillales</taxon>
        <taxon>Paenibacillaceae</taxon>
        <taxon>Cohnella</taxon>
    </lineage>
</organism>